<organism evidence="3 4">
    <name type="scientific">Trichophyton verrucosum (strain HKI 0517)</name>
    <dbReference type="NCBI Taxonomy" id="663202"/>
    <lineage>
        <taxon>Eukaryota</taxon>
        <taxon>Fungi</taxon>
        <taxon>Dikarya</taxon>
        <taxon>Ascomycota</taxon>
        <taxon>Pezizomycotina</taxon>
        <taxon>Eurotiomycetes</taxon>
        <taxon>Eurotiomycetidae</taxon>
        <taxon>Onygenales</taxon>
        <taxon>Arthrodermataceae</taxon>
        <taxon>Trichophyton</taxon>
    </lineage>
</organism>
<feature type="domain" description="Acyltransferase 3" evidence="2">
    <location>
        <begin position="17"/>
        <end position="421"/>
    </location>
</feature>
<feature type="transmembrane region" description="Helical" evidence="1">
    <location>
        <begin position="63"/>
        <end position="81"/>
    </location>
</feature>
<evidence type="ECO:0000259" key="2">
    <source>
        <dbReference type="Pfam" id="PF01757"/>
    </source>
</evidence>
<dbReference type="KEGG" id="tve:TRV_02349"/>
<feature type="transmembrane region" description="Helical" evidence="1">
    <location>
        <begin position="350"/>
        <end position="378"/>
    </location>
</feature>
<dbReference type="HOGENOM" id="CLU_005679_4_0_1"/>
<feature type="transmembrane region" description="Helical" evidence="1">
    <location>
        <begin position="407"/>
        <end position="427"/>
    </location>
</feature>
<feature type="transmembrane region" description="Helical" evidence="1">
    <location>
        <begin position="218"/>
        <end position="236"/>
    </location>
</feature>
<dbReference type="Proteomes" id="UP000008383">
    <property type="component" value="Unassembled WGS sequence"/>
</dbReference>
<feature type="transmembrane region" description="Helical" evidence="1">
    <location>
        <begin position="192"/>
        <end position="212"/>
    </location>
</feature>
<feature type="transmembrane region" description="Helical" evidence="1">
    <location>
        <begin position="21"/>
        <end position="43"/>
    </location>
</feature>
<dbReference type="GeneID" id="9583519"/>
<dbReference type="PANTHER" id="PTHR23028:SF128">
    <property type="entry name" value="ACYLTRANSFERASE 3 DOMAIN-CONTAINING PROTEIN"/>
    <property type="match status" value="1"/>
</dbReference>
<keyword evidence="4" id="KW-1185">Reference proteome</keyword>
<keyword evidence="1" id="KW-0472">Membrane</keyword>
<name>D4D5H9_TRIVH</name>
<dbReference type="InterPro" id="IPR050879">
    <property type="entry name" value="Acyltransferase_3"/>
</dbReference>
<dbReference type="Pfam" id="PF01757">
    <property type="entry name" value="Acyl_transf_3"/>
    <property type="match status" value="1"/>
</dbReference>
<dbReference type="EMBL" id="ACYE01000121">
    <property type="protein sequence ID" value="EFE42881.1"/>
    <property type="molecule type" value="Genomic_DNA"/>
</dbReference>
<reference evidence="4" key="1">
    <citation type="journal article" date="2011" name="Genome Biol.">
        <title>Comparative and functional genomics provide insights into the pathogenicity of dermatophytic fungi.</title>
        <authorList>
            <person name="Burmester A."/>
            <person name="Shelest E."/>
            <person name="Gloeckner G."/>
            <person name="Heddergott C."/>
            <person name="Schindler S."/>
            <person name="Staib P."/>
            <person name="Heidel A."/>
            <person name="Felder M."/>
            <person name="Petzold A."/>
            <person name="Szafranski K."/>
            <person name="Feuermann M."/>
            <person name="Pedruzzi I."/>
            <person name="Priebe S."/>
            <person name="Groth M."/>
            <person name="Winkler R."/>
            <person name="Li W."/>
            <person name="Kniemeyer O."/>
            <person name="Schroeckh V."/>
            <person name="Hertweck C."/>
            <person name="Hube B."/>
            <person name="White T.C."/>
            <person name="Platzer M."/>
            <person name="Guthke R."/>
            <person name="Heitman J."/>
            <person name="Woestemeyer J."/>
            <person name="Zipfel P.F."/>
            <person name="Monod M."/>
            <person name="Brakhage A.A."/>
        </authorList>
    </citation>
    <scope>NUCLEOTIDE SEQUENCE [LARGE SCALE GENOMIC DNA]</scope>
    <source>
        <strain evidence="4">HKI 0517</strain>
    </source>
</reference>
<keyword evidence="1" id="KW-1133">Transmembrane helix</keyword>
<dbReference type="OrthoDB" id="5405781at2759"/>
<gene>
    <name evidence="3" type="ORF">TRV_02349</name>
</gene>
<protein>
    <recommendedName>
        <fullName evidence="2">Acyltransferase 3 domain-containing protein</fullName>
    </recommendedName>
</protein>
<dbReference type="PANTHER" id="PTHR23028">
    <property type="entry name" value="ACETYLTRANSFERASE"/>
    <property type="match status" value="1"/>
</dbReference>
<dbReference type="AlphaFoldDB" id="D4D5H9"/>
<feature type="transmembrane region" description="Helical" evidence="1">
    <location>
        <begin position="113"/>
        <end position="135"/>
    </location>
</feature>
<keyword evidence="1" id="KW-0812">Transmembrane</keyword>
<evidence type="ECO:0000256" key="1">
    <source>
        <dbReference type="SAM" id="Phobius"/>
    </source>
</evidence>
<feature type="transmembrane region" description="Helical" evidence="1">
    <location>
        <begin position="274"/>
        <end position="292"/>
    </location>
</feature>
<dbReference type="RefSeq" id="XP_003023499.1">
    <property type="nucleotide sequence ID" value="XM_003023453.1"/>
</dbReference>
<dbReference type="GO" id="GO:0016747">
    <property type="term" value="F:acyltransferase activity, transferring groups other than amino-acyl groups"/>
    <property type="evidence" value="ECO:0007669"/>
    <property type="project" value="InterPro"/>
</dbReference>
<sequence length="476" mass="52716">MASKAGPLAKPFIDTRWADGLRGIAALFVVASHVTLCFARSVMPPSISTDGPRRLFQNPYLRLIGQGNAAVSVFLVLLGFVNSLKTIQLIRSGCHQDALSTLSVGAFRRTGRLMLPATAATLVSFSLCNLGLYGLARSSDAYWTMTTAAAPSPTILDGIKSVAWEMIAVWIVGENRYDQPQWALAHLFKGSFFIYMVLLATASATPAFRLIALSILYAWGWIAGDSTFIPTHFYIFMDICRTLTECLAIVRPNVFAGMILAELTYLPAPRKSKATTVIPYLVVALGLYLCSFPDRFADQAQWSRQLEELGRIIFPKNAAMGRAWPNIGAQLLCFAVMYSPQMRHFLSHKWLHWIGSLSFALYLLHGMLMRTVLVWLVFGPNYLLGITKPGKLADGTDGQVVPQPGDLIIVCLLPVFFAILLFVCSLWNRFVEPYFGYATAGLESFAKSLCRNQWPFDSLNSMPNGEKSILPTTRRD</sequence>
<accession>D4D5H9</accession>
<evidence type="ECO:0000313" key="4">
    <source>
        <dbReference type="Proteomes" id="UP000008383"/>
    </source>
</evidence>
<dbReference type="InterPro" id="IPR002656">
    <property type="entry name" value="Acyl_transf_3_dom"/>
</dbReference>
<evidence type="ECO:0000313" key="3">
    <source>
        <dbReference type="EMBL" id="EFE42881.1"/>
    </source>
</evidence>
<comment type="caution">
    <text evidence="3">The sequence shown here is derived from an EMBL/GenBank/DDBJ whole genome shotgun (WGS) entry which is preliminary data.</text>
</comment>
<proteinExistence type="predicted"/>